<dbReference type="Pfam" id="PF00577">
    <property type="entry name" value="Usher"/>
    <property type="match status" value="1"/>
</dbReference>
<dbReference type="Gene3D" id="2.60.40.2610">
    <property type="entry name" value="Outer membrane usher protein FimD, plug domain"/>
    <property type="match status" value="1"/>
</dbReference>
<dbReference type="Gene3D" id="3.10.20.410">
    <property type="match status" value="1"/>
</dbReference>
<name>A0A1B2LWR1_9GAMM</name>
<dbReference type="GO" id="GO:0009279">
    <property type="term" value="C:cell outer membrane"/>
    <property type="evidence" value="ECO:0007669"/>
    <property type="project" value="UniProtKB-SubCell"/>
</dbReference>
<keyword evidence="6 9" id="KW-0732">Signal</keyword>
<dbReference type="OrthoDB" id="6554712at2"/>
<gene>
    <name evidence="12" type="ORF">BFG52_02460</name>
</gene>
<dbReference type="Pfam" id="PF13953">
    <property type="entry name" value="PapC_C"/>
    <property type="match status" value="1"/>
</dbReference>
<dbReference type="GO" id="GO:0015473">
    <property type="term" value="F:fimbrial usher porin activity"/>
    <property type="evidence" value="ECO:0007669"/>
    <property type="project" value="InterPro"/>
</dbReference>
<proteinExistence type="inferred from homology"/>
<dbReference type="Gene3D" id="2.60.40.3110">
    <property type="match status" value="1"/>
</dbReference>
<dbReference type="Pfam" id="PF13954">
    <property type="entry name" value="PapC_N"/>
    <property type="match status" value="1"/>
</dbReference>
<comment type="subcellular location">
    <subcellularLocation>
        <location evidence="1">Cell outer membrane</location>
        <topology evidence="1">Multi-pass membrane protein</topology>
    </subcellularLocation>
</comment>
<dbReference type="KEGG" id="ala:BFG52_02460"/>
<dbReference type="InterPro" id="IPR025885">
    <property type="entry name" value="PapC_N"/>
</dbReference>
<protein>
    <submittedName>
        <fullName evidence="12">Chaperone-usher secretion system usher protein</fullName>
    </submittedName>
</protein>
<evidence type="ECO:0000313" key="13">
    <source>
        <dbReference type="Proteomes" id="UP000093391"/>
    </source>
</evidence>
<dbReference type="EMBL" id="CP016895">
    <property type="protein sequence ID" value="AOA57329.1"/>
    <property type="molecule type" value="Genomic_DNA"/>
</dbReference>
<feature type="domain" description="PapC N-terminal" evidence="11">
    <location>
        <begin position="46"/>
        <end position="186"/>
    </location>
</feature>
<evidence type="ECO:0000256" key="7">
    <source>
        <dbReference type="ARBA" id="ARBA00023136"/>
    </source>
</evidence>
<feature type="chain" id="PRO_5008539835" evidence="9">
    <location>
        <begin position="20"/>
        <end position="859"/>
    </location>
</feature>
<dbReference type="PANTHER" id="PTHR30451">
    <property type="entry name" value="OUTER MEMBRANE USHER PROTEIN"/>
    <property type="match status" value="1"/>
</dbReference>
<dbReference type="SUPFAM" id="SSF141729">
    <property type="entry name" value="FimD N-terminal domain-like"/>
    <property type="match status" value="1"/>
</dbReference>
<evidence type="ECO:0000259" key="11">
    <source>
        <dbReference type="Pfam" id="PF13954"/>
    </source>
</evidence>
<keyword evidence="8" id="KW-0998">Cell outer membrane</keyword>
<dbReference type="GO" id="GO:0009297">
    <property type="term" value="P:pilus assembly"/>
    <property type="evidence" value="ECO:0007669"/>
    <property type="project" value="InterPro"/>
</dbReference>
<dbReference type="STRING" id="1789224.BFG52_02460"/>
<comment type="similarity">
    <text evidence="2">Belongs to the fimbrial export usher family.</text>
</comment>
<feature type="domain" description="PapC-like C-terminal" evidence="10">
    <location>
        <begin position="773"/>
        <end position="834"/>
    </location>
</feature>
<sequence length="859" mass="95950">MKKCLLSVITSLWVQTIFADNHVSAIENDLEKTQALNIQDTPLYSFDSRALFGGASQDIDLNQFNRSDFIAAGEYSVIAAVNDKSIGRQWVKFQHAEDSQQVELCIDPALLKQLDLKEHIQNNLAQQDCLSIKALSPDAFYDFDQSVLSLHLSLPLSILKQRPKGYINPARFDQGVSSAYLSYDFNHYNYKHDDQKKTDSNYLSLNGGINFLGFNYRHAGNFDSSGTDLSHYHSYLNVLSTDITPLNARLMLGDFNTQTYKIDSASIRGIQVATDMSMRPMSQRSYAPLIQGVANTNALVSVFQNGRKVYERTVPAGQFEINDLTALGNNGDLTVQVTENGGEKHSFIVPLQTNMNLVRVGQLNFSAASGQYKINRKTTNDYIGQFSFEYGLSNYISLYGGLNASQPFKSYLFGVGSNTFLGGINLDAEYADAGLLDQKYLGEKYQVSYQYNYAPSNTNISISGGYQTKDFMSLANVMSLRNYDELTEAEVDYLFQTYRLKNTFNASIYQSFNNADWGSLSLSLSRNSYWNTQKEYKQYSFGYSNRIGKLNYSVGFSKIFNYLDRVPSENRVYLSLSLPLDWSNSRRPMNLNSNIQHTDSSGHPTSAMIGVSGTLGENQQANYSLTSNNSWNNNAGHNAVVSASLGYNLPQAQLGSVLSVGENYHQYSLSARGALVAHRYGITAANYINDTYTIIHAKNAKGAAVNNAWGGKVDRFGNAIYSSLSPYEVNEITIDSKNLPVDVNLKVNQSEVVPRRYSATLVHFETEKTSNILFNVHTPSQQQIPIGLQVRQQDDAVIGTFGQSNQLFIENAALLQERLAVQWGAQQRTTCWIDIPKNVLSNQKTSSKKFQIIDVECKQ</sequence>
<dbReference type="Proteomes" id="UP000093391">
    <property type="component" value="Chromosome"/>
</dbReference>
<keyword evidence="3" id="KW-0813">Transport</keyword>
<dbReference type="Gene3D" id="2.60.40.2070">
    <property type="match status" value="1"/>
</dbReference>
<evidence type="ECO:0000256" key="8">
    <source>
        <dbReference type="ARBA" id="ARBA00023237"/>
    </source>
</evidence>
<dbReference type="InterPro" id="IPR042186">
    <property type="entry name" value="FimD_plug_dom"/>
</dbReference>
<evidence type="ECO:0000256" key="4">
    <source>
        <dbReference type="ARBA" id="ARBA00022452"/>
    </source>
</evidence>
<evidence type="ECO:0000256" key="9">
    <source>
        <dbReference type="SAM" id="SignalP"/>
    </source>
</evidence>
<evidence type="ECO:0000313" key="12">
    <source>
        <dbReference type="EMBL" id="AOA57329.1"/>
    </source>
</evidence>
<keyword evidence="5" id="KW-0812">Transmembrane</keyword>
<dbReference type="AlphaFoldDB" id="A0A1B2LWR1"/>
<evidence type="ECO:0000256" key="5">
    <source>
        <dbReference type="ARBA" id="ARBA00022692"/>
    </source>
</evidence>
<reference evidence="12 13" key="1">
    <citation type="submission" date="2016-08" db="EMBL/GenBank/DDBJ databases">
        <authorList>
            <person name="Seilhamer J.J."/>
        </authorList>
    </citation>
    <scope>NUCLEOTIDE SEQUENCE [LARGE SCALE GENOMIC DNA]</scope>
    <source>
        <strain evidence="12 13">BRTC-1</strain>
    </source>
</reference>
<dbReference type="InterPro" id="IPR043142">
    <property type="entry name" value="PapC-like_C_sf"/>
</dbReference>
<keyword evidence="13" id="KW-1185">Reference proteome</keyword>
<evidence type="ECO:0000256" key="6">
    <source>
        <dbReference type="ARBA" id="ARBA00022729"/>
    </source>
</evidence>
<evidence type="ECO:0000256" key="2">
    <source>
        <dbReference type="ARBA" id="ARBA00008064"/>
    </source>
</evidence>
<keyword evidence="7" id="KW-0472">Membrane</keyword>
<evidence type="ECO:0000259" key="10">
    <source>
        <dbReference type="Pfam" id="PF13953"/>
    </source>
</evidence>
<organism evidence="12 13">
    <name type="scientific">Acinetobacter larvae</name>
    <dbReference type="NCBI Taxonomy" id="1789224"/>
    <lineage>
        <taxon>Bacteria</taxon>
        <taxon>Pseudomonadati</taxon>
        <taxon>Pseudomonadota</taxon>
        <taxon>Gammaproteobacteria</taxon>
        <taxon>Moraxellales</taxon>
        <taxon>Moraxellaceae</taxon>
        <taxon>Acinetobacter</taxon>
    </lineage>
</organism>
<keyword evidence="4" id="KW-1134">Transmembrane beta strand</keyword>
<evidence type="ECO:0000256" key="3">
    <source>
        <dbReference type="ARBA" id="ARBA00022448"/>
    </source>
</evidence>
<dbReference type="InterPro" id="IPR025949">
    <property type="entry name" value="PapC-like_C"/>
</dbReference>
<dbReference type="InterPro" id="IPR000015">
    <property type="entry name" value="Fimb_usher"/>
</dbReference>
<feature type="signal peptide" evidence="9">
    <location>
        <begin position="1"/>
        <end position="19"/>
    </location>
</feature>
<dbReference type="InterPro" id="IPR037224">
    <property type="entry name" value="PapC_N_sf"/>
</dbReference>
<evidence type="ECO:0000256" key="1">
    <source>
        <dbReference type="ARBA" id="ARBA00004571"/>
    </source>
</evidence>
<accession>A0A1B2LWR1</accession>
<dbReference type="PANTHER" id="PTHR30451:SF5">
    <property type="entry name" value="SLR0019 PROTEIN"/>
    <property type="match status" value="1"/>
</dbReference>